<evidence type="ECO:0000256" key="1">
    <source>
        <dbReference type="SAM" id="MobiDB-lite"/>
    </source>
</evidence>
<dbReference type="EMBL" id="CP037422">
    <property type="protein sequence ID" value="QDU11303.1"/>
    <property type="molecule type" value="Genomic_DNA"/>
</dbReference>
<dbReference type="OrthoDB" id="9799748at2"/>
<evidence type="ECO:0000313" key="2">
    <source>
        <dbReference type="EMBL" id="QDU11303.1"/>
    </source>
</evidence>
<organism evidence="2 3">
    <name type="scientific">Gimesia aquarii</name>
    <dbReference type="NCBI Taxonomy" id="2527964"/>
    <lineage>
        <taxon>Bacteria</taxon>
        <taxon>Pseudomonadati</taxon>
        <taxon>Planctomycetota</taxon>
        <taxon>Planctomycetia</taxon>
        <taxon>Planctomycetales</taxon>
        <taxon>Planctomycetaceae</taxon>
        <taxon>Gimesia</taxon>
    </lineage>
</organism>
<feature type="region of interest" description="Disordered" evidence="1">
    <location>
        <begin position="245"/>
        <end position="293"/>
    </location>
</feature>
<gene>
    <name evidence="2" type="ORF">V202x_47220</name>
</gene>
<protein>
    <submittedName>
        <fullName evidence="2">Uncharacterized protein</fullName>
    </submittedName>
</protein>
<proteinExistence type="predicted"/>
<reference evidence="2 3" key="1">
    <citation type="submission" date="2019-03" db="EMBL/GenBank/DDBJ databases">
        <title>Deep-cultivation of Planctomycetes and their phenomic and genomic characterization uncovers novel biology.</title>
        <authorList>
            <person name="Wiegand S."/>
            <person name="Jogler M."/>
            <person name="Boedeker C."/>
            <person name="Pinto D."/>
            <person name="Vollmers J."/>
            <person name="Rivas-Marin E."/>
            <person name="Kohn T."/>
            <person name="Peeters S.H."/>
            <person name="Heuer A."/>
            <person name="Rast P."/>
            <person name="Oberbeckmann S."/>
            <person name="Bunk B."/>
            <person name="Jeske O."/>
            <person name="Meyerdierks A."/>
            <person name="Storesund J.E."/>
            <person name="Kallscheuer N."/>
            <person name="Luecker S."/>
            <person name="Lage O.M."/>
            <person name="Pohl T."/>
            <person name="Merkel B.J."/>
            <person name="Hornburger P."/>
            <person name="Mueller R.-W."/>
            <person name="Bruemmer F."/>
            <person name="Labrenz M."/>
            <person name="Spormann A.M."/>
            <person name="Op den Camp H."/>
            <person name="Overmann J."/>
            <person name="Amann R."/>
            <person name="Jetten M.S.M."/>
            <person name="Mascher T."/>
            <person name="Medema M.H."/>
            <person name="Devos D.P."/>
            <person name="Kaster A.-K."/>
            <person name="Ovreas L."/>
            <person name="Rohde M."/>
            <person name="Galperin M.Y."/>
            <person name="Jogler C."/>
        </authorList>
    </citation>
    <scope>NUCLEOTIDE SEQUENCE [LARGE SCALE GENOMIC DNA]</scope>
    <source>
        <strain evidence="2 3">V202</strain>
    </source>
</reference>
<accession>A0A517X1C4</accession>
<dbReference type="AlphaFoldDB" id="A0A517X1C4"/>
<evidence type="ECO:0000313" key="3">
    <source>
        <dbReference type="Proteomes" id="UP000318384"/>
    </source>
</evidence>
<dbReference type="RefSeq" id="WP_145179118.1">
    <property type="nucleotide sequence ID" value="NZ_CP037422.1"/>
</dbReference>
<name>A0A517X1C4_9PLAN</name>
<feature type="region of interest" description="Disordered" evidence="1">
    <location>
        <begin position="127"/>
        <end position="156"/>
    </location>
</feature>
<dbReference type="Proteomes" id="UP000318384">
    <property type="component" value="Chromosome"/>
</dbReference>
<sequence length="359" mass="40113">MSRKQLDLDFNRGRKLWILHQISPLMPFSRMARVLRAIDDVARNESKVSLTHREISAYDGMSVPTVRRGIEDLCRYGLLIKDSTINARGQQANSYRIVWPNLDAIANGEPLDDPAPVPEKSTQVLKVGGDHHEHPPDHSDYPPAHHDQAPPDHSDQALLYPPLKPINTPPPSHQALVTSVPAWSVVEEILISEGVGRASPAVESARSRGCVPAEILQLIEFARSKPGAYGPGAIYTRVRNALPGDNPAAGWPPEDEKYHKGQRQAQADRERQRSAQEISDRRAKRKANQRALQELEREYGPQLDRLKRDELLNFVKAHCEPVIVRALAQNPDVHRSPGFYRVTLLEALRDQATGLPGEV</sequence>
<feature type="compositionally biased region" description="Basic and acidic residues" evidence="1">
    <location>
        <begin position="266"/>
        <end position="281"/>
    </location>
</feature>
<keyword evidence="3" id="KW-1185">Reference proteome</keyword>
<feature type="compositionally biased region" description="Basic and acidic residues" evidence="1">
    <location>
        <begin position="128"/>
        <end position="155"/>
    </location>
</feature>